<evidence type="ECO:0000256" key="7">
    <source>
        <dbReference type="ARBA" id="ARBA00022786"/>
    </source>
</evidence>
<feature type="region of interest" description="Disordered" evidence="11">
    <location>
        <begin position="586"/>
        <end position="607"/>
    </location>
</feature>
<evidence type="ECO:0000259" key="14">
    <source>
        <dbReference type="PROSITE" id="PS51466"/>
    </source>
</evidence>
<dbReference type="UniPathway" id="UPA00886"/>
<dbReference type="Gene3D" id="1.10.720.30">
    <property type="entry name" value="SAP domain"/>
    <property type="match status" value="1"/>
</dbReference>
<dbReference type="FunFam" id="2.60.120.780:FF:000001">
    <property type="entry name" value="E3 SUMO-protein ligase PIAS2 isoform X1"/>
    <property type="match status" value="1"/>
</dbReference>
<dbReference type="AlphaFoldDB" id="A0A8C4QKA9"/>
<evidence type="ECO:0000259" key="12">
    <source>
        <dbReference type="PROSITE" id="PS50800"/>
    </source>
</evidence>
<evidence type="ECO:0000259" key="13">
    <source>
        <dbReference type="PROSITE" id="PS51044"/>
    </source>
</evidence>
<proteinExistence type="inferred from homology"/>
<dbReference type="InterPro" id="IPR004181">
    <property type="entry name" value="Znf_MIZ"/>
</dbReference>
<keyword evidence="9" id="KW-0539">Nucleus</keyword>
<keyword evidence="7" id="KW-0833">Ubl conjugation pathway</keyword>
<dbReference type="InterPro" id="IPR023321">
    <property type="entry name" value="PINIT"/>
</dbReference>
<dbReference type="SUPFAM" id="SSF68906">
    <property type="entry name" value="SAP domain"/>
    <property type="match status" value="1"/>
</dbReference>
<dbReference type="Proteomes" id="UP000694388">
    <property type="component" value="Unplaced"/>
</dbReference>
<evidence type="ECO:0000256" key="10">
    <source>
        <dbReference type="PROSITE-ProRule" id="PRU00452"/>
    </source>
</evidence>
<organism evidence="15 16">
    <name type="scientific">Eptatretus burgeri</name>
    <name type="common">Inshore hagfish</name>
    <dbReference type="NCBI Taxonomy" id="7764"/>
    <lineage>
        <taxon>Eukaryota</taxon>
        <taxon>Metazoa</taxon>
        <taxon>Chordata</taxon>
        <taxon>Craniata</taxon>
        <taxon>Vertebrata</taxon>
        <taxon>Cyclostomata</taxon>
        <taxon>Myxini</taxon>
        <taxon>Myxiniformes</taxon>
        <taxon>Myxinidae</taxon>
        <taxon>Eptatretinae</taxon>
        <taxon>Eptatretus</taxon>
    </lineage>
</organism>
<comment type="pathway">
    <text evidence="2">Protein modification; protein sumoylation.</text>
</comment>
<keyword evidence="8" id="KW-0862">Zinc</keyword>
<accession>A0A8C4QKA9</accession>
<feature type="region of interest" description="Disordered" evidence="11">
    <location>
        <begin position="759"/>
        <end position="782"/>
    </location>
</feature>
<evidence type="ECO:0000256" key="5">
    <source>
        <dbReference type="ARBA" id="ARBA00022723"/>
    </source>
</evidence>
<evidence type="ECO:0000313" key="16">
    <source>
        <dbReference type="Proteomes" id="UP000694388"/>
    </source>
</evidence>
<dbReference type="InterPro" id="IPR038654">
    <property type="entry name" value="PINIT_sf"/>
</dbReference>
<dbReference type="PROSITE" id="PS50800">
    <property type="entry name" value="SAP"/>
    <property type="match status" value="1"/>
</dbReference>
<dbReference type="GeneTree" id="ENSGT01030000234539"/>
<keyword evidence="4" id="KW-0808">Transferase</keyword>
<evidence type="ECO:0000256" key="2">
    <source>
        <dbReference type="ARBA" id="ARBA00004718"/>
    </source>
</evidence>
<evidence type="ECO:0000256" key="6">
    <source>
        <dbReference type="ARBA" id="ARBA00022771"/>
    </source>
</evidence>
<feature type="compositionally biased region" description="Low complexity" evidence="11">
    <location>
        <begin position="770"/>
        <end position="782"/>
    </location>
</feature>
<dbReference type="Pfam" id="PF02891">
    <property type="entry name" value="zf-MIZ"/>
    <property type="match status" value="1"/>
</dbReference>
<dbReference type="Gene3D" id="2.60.120.780">
    <property type="entry name" value="PINIT domain"/>
    <property type="match status" value="1"/>
</dbReference>
<feature type="region of interest" description="Disordered" evidence="11">
    <location>
        <begin position="441"/>
        <end position="463"/>
    </location>
</feature>
<dbReference type="FunFam" id="1.10.720.30:FF:000001">
    <property type="entry name" value="E3 SUMO-protein ligase PIAS2 isoform 1"/>
    <property type="match status" value="1"/>
</dbReference>
<feature type="domain" description="SP-RING-type" evidence="13">
    <location>
        <begin position="354"/>
        <end position="435"/>
    </location>
</feature>
<reference evidence="15" key="2">
    <citation type="submission" date="2025-09" db="UniProtKB">
        <authorList>
            <consortium name="Ensembl"/>
        </authorList>
    </citation>
    <scope>IDENTIFICATION</scope>
</reference>
<evidence type="ECO:0000256" key="11">
    <source>
        <dbReference type="SAM" id="MobiDB-lite"/>
    </source>
</evidence>
<dbReference type="SMART" id="SM00513">
    <property type="entry name" value="SAP"/>
    <property type="match status" value="1"/>
</dbReference>
<comment type="similarity">
    <text evidence="3">Belongs to the PIAS family.</text>
</comment>
<evidence type="ECO:0000256" key="9">
    <source>
        <dbReference type="ARBA" id="ARBA00023242"/>
    </source>
</evidence>
<dbReference type="PROSITE" id="PS51466">
    <property type="entry name" value="PINIT"/>
    <property type="match status" value="1"/>
</dbReference>
<dbReference type="Pfam" id="PF14324">
    <property type="entry name" value="PINIT"/>
    <property type="match status" value="1"/>
</dbReference>
<evidence type="ECO:0000256" key="8">
    <source>
        <dbReference type="ARBA" id="ARBA00022833"/>
    </source>
</evidence>
<protein>
    <submittedName>
        <fullName evidence="15">Uncharacterized protein</fullName>
    </submittedName>
</protein>
<reference evidence="15" key="1">
    <citation type="submission" date="2025-08" db="UniProtKB">
        <authorList>
            <consortium name="Ensembl"/>
        </authorList>
    </citation>
    <scope>IDENTIFICATION</scope>
</reference>
<dbReference type="PROSITE" id="PS51044">
    <property type="entry name" value="ZF_SP_RING"/>
    <property type="match status" value="1"/>
</dbReference>
<evidence type="ECO:0000256" key="1">
    <source>
        <dbReference type="ARBA" id="ARBA00004123"/>
    </source>
</evidence>
<evidence type="ECO:0000256" key="3">
    <source>
        <dbReference type="ARBA" id="ARBA00005383"/>
    </source>
</evidence>
<keyword evidence="5" id="KW-0479">Metal-binding</keyword>
<evidence type="ECO:0000256" key="4">
    <source>
        <dbReference type="ARBA" id="ARBA00022679"/>
    </source>
</evidence>
<dbReference type="Ensembl" id="ENSEBUT00000017342.1">
    <property type="protein sequence ID" value="ENSEBUP00000016766.1"/>
    <property type="gene ID" value="ENSEBUG00000010517.1"/>
</dbReference>
<dbReference type="GO" id="GO:0016925">
    <property type="term" value="P:protein sumoylation"/>
    <property type="evidence" value="ECO:0007669"/>
    <property type="project" value="UniProtKB-UniPathway"/>
</dbReference>
<dbReference type="PANTHER" id="PTHR10782:SF94">
    <property type="entry name" value="SUPPRESSOR OF VARIEGATION 2-10, ISOFORM I"/>
    <property type="match status" value="1"/>
</dbReference>
<dbReference type="GO" id="GO:0005634">
    <property type="term" value="C:nucleus"/>
    <property type="evidence" value="ECO:0007669"/>
    <property type="project" value="UniProtKB-SubCell"/>
</dbReference>
<sequence>MADSAELKQMVMSFRVSELQVLLGFAGQNKSGRKHELLTRALHLLRTDTSPSLRAKVQELYRRRYPRRSVSSIAVASSAGATTPARNLEYSYLTGSVQPQTVPTAHRYDAEIRSEPLASLLNHPTMPSPPSGLHGAPTLTAVPTKPTMTPPRGTAPCRVQAPIYQPSLPLQLTALPFYDILDNLVKARELVCSNDQRFQEMYVAFVLTPQHISLLTECTDYSMDKTDCPVQVQMRFCMAGMNEPQDDNYPPNLCIKVNGKPCVLPGFLPPSKNGAEPRRISRPVNVTPYIRLSTTAHNHIGLVWTSTMSKSYAMSLSLVRHLTADALLQRLKAESAQAAEKSQALVIEKLTPDPDCDITTTSLRVSLVCPLGKVRMSVPCRSRHCTHLQCFDAALFIQMNERKPTWLCPVCDCKAPYSSLVIDKLFVDILQVSGDTEEVEFGPDGSWVPVGSKKDGPSPAGATDCRTGCGQLEQNYSMLLGSGTDGAQELGEGGTVVDLTVDSSGDESESPPAKKLCGGSPHITNGRVPIYPGSSPHAVGLEHAGSGGFLSSGFHDFPGVPPFQHELQALYYGRPRIKREVLQETTPPPLPINKLAQPNRLQPDADSSTGLELFSLLQGDLQAPHTRPLSPWQHFGSSLSSLALGLPTSVESSEPSLTSSSASLTAAPFYPYPPSPLFLDPLSASMPLPAAASHLNGSLGLGLLPLSNGLRDGCHAAACQHSHGDVLNTSGPTTLGNGAGGGVGSGTVGGVVASSLAHTPTGMNRLGSRPHVTATSSPSAAHSPSILGFGVATMGGSRDAAGRQRVLGNGFGMADTRSGRLDTTVLNLADIIALDD</sequence>
<dbReference type="GO" id="GO:0008270">
    <property type="term" value="F:zinc ion binding"/>
    <property type="evidence" value="ECO:0007669"/>
    <property type="project" value="UniProtKB-KW"/>
</dbReference>
<dbReference type="GO" id="GO:0000785">
    <property type="term" value="C:chromatin"/>
    <property type="evidence" value="ECO:0007669"/>
    <property type="project" value="TreeGrafter"/>
</dbReference>
<feature type="domain" description="SAP" evidence="12">
    <location>
        <begin position="11"/>
        <end position="45"/>
    </location>
</feature>
<dbReference type="InterPro" id="IPR013083">
    <property type="entry name" value="Znf_RING/FYVE/PHD"/>
</dbReference>
<dbReference type="Gene3D" id="3.30.40.10">
    <property type="entry name" value="Zinc/RING finger domain, C3HC4 (zinc finger)"/>
    <property type="match status" value="1"/>
</dbReference>
<comment type="subcellular location">
    <subcellularLocation>
        <location evidence="1">Nucleus</location>
    </subcellularLocation>
</comment>
<dbReference type="GO" id="GO:0061665">
    <property type="term" value="F:SUMO ligase activity"/>
    <property type="evidence" value="ECO:0007669"/>
    <property type="project" value="TreeGrafter"/>
</dbReference>
<name>A0A8C4QKA9_EPTBU</name>
<dbReference type="GO" id="GO:0003712">
    <property type="term" value="F:transcription coregulator activity"/>
    <property type="evidence" value="ECO:0007669"/>
    <property type="project" value="TreeGrafter"/>
</dbReference>
<dbReference type="InterPro" id="IPR003034">
    <property type="entry name" value="SAP_dom"/>
</dbReference>
<dbReference type="PANTHER" id="PTHR10782">
    <property type="entry name" value="ZINC FINGER MIZ DOMAIN-CONTAINING PROTEIN"/>
    <property type="match status" value="1"/>
</dbReference>
<dbReference type="GO" id="GO:0006357">
    <property type="term" value="P:regulation of transcription by RNA polymerase II"/>
    <property type="evidence" value="ECO:0007669"/>
    <property type="project" value="TreeGrafter"/>
</dbReference>
<keyword evidence="16" id="KW-1185">Reference proteome</keyword>
<keyword evidence="6 10" id="KW-0863">Zinc-finger</keyword>
<feature type="region of interest" description="Disordered" evidence="11">
    <location>
        <begin position="497"/>
        <end position="521"/>
    </location>
</feature>
<evidence type="ECO:0000313" key="15">
    <source>
        <dbReference type="Ensembl" id="ENSEBUP00000016766.1"/>
    </source>
</evidence>
<dbReference type="InterPro" id="IPR036361">
    <property type="entry name" value="SAP_dom_sf"/>
</dbReference>
<feature type="domain" description="PINIT" evidence="14">
    <location>
        <begin position="160"/>
        <end position="322"/>
    </location>
</feature>